<proteinExistence type="predicted"/>
<comment type="caution">
    <text evidence="2">The sequence shown here is derived from an EMBL/GenBank/DDBJ whole genome shotgun (WGS) entry which is preliminary data.</text>
</comment>
<feature type="transmembrane region" description="Helical" evidence="1">
    <location>
        <begin position="45"/>
        <end position="66"/>
    </location>
</feature>
<dbReference type="RefSeq" id="WP_054551314.1">
    <property type="nucleotide sequence ID" value="NZ_LJTC01000001.1"/>
</dbReference>
<protein>
    <submittedName>
        <fullName evidence="2">Uncharacterized protein</fullName>
    </submittedName>
</protein>
<keyword evidence="1" id="KW-0812">Transmembrane</keyword>
<keyword evidence="1" id="KW-1133">Transmembrane helix</keyword>
<dbReference type="AlphaFoldDB" id="A0A0N8HL33"/>
<dbReference type="PATRIC" id="fig|570156.3.peg.376"/>
<name>A0A0N8HL33_9GAMM</name>
<reference evidence="2 3" key="1">
    <citation type="submission" date="2015-09" db="EMBL/GenBank/DDBJ databases">
        <title>Draft Genome Sequence of Pseudoalteromonas lipolytica UCD-48B.</title>
        <authorList>
            <person name="Krusor M."/>
            <person name="Coil D.A."/>
            <person name="Lang J.M."/>
            <person name="Eisen J.A."/>
            <person name="Alexiev A."/>
        </authorList>
    </citation>
    <scope>NUCLEOTIDE SEQUENCE [LARGE SCALE GENOMIC DNA]</scope>
    <source>
        <strain evidence="2 3">UCD-48B</strain>
    </source>
</reference>
<feature type="transmembrane region" description="Helical" evidence="1">
    <location>
        <begin position="14"/>
        <end position="33"/>
    </location>
</feature>
<evidence type="ECO:0000313" key="3">
    <source>
        <dbReference type="Proteomes" id="UP000050378"/>
    </source>
</evidence>
<sequence length="148" mass="17002">MTLEFNKKLNLKNIQNHLILLLLGLVGFSIAILMPSKEALEVKRIIVIVSFPLTSLFFVVYLFRFLSWPNTIVVQESSLKIDNNIISLENVSDLYVSKCGDFFSLYIVDKKSKKDFKETYVTEAGIEALRQCEKFEEVADNVFLLKIT</sequence>
<evidence type="ECO:0000256" key="1">
    <source>
        <dbReference type="SAM" id="Phobius"/>
    </source>
</evidence>
<dbReference type="Proteomes" id="UP000050378">
    <property type="component" value="Unassembled WGS sequence"/>
</dbReference>
<accession>A0A0N8HL33</accession>
<gene>
    <name evidence="2" type="ORF">AOG27_01920</name>
</gene>
<dbReference type="EMBL" id="LJTC01000001">
    <property type="protein sequence ID" value="KPM85560.1"/>
    <property type="molecule type" value="Genomic_DNA"/>
</dbReference>
<keyword evidence="1" id="KW-0472">Membrane</keyword>
<organism evidence="2 3">
    <name type="scientific">Pseudoalteromonas lipolytica</name>
    <dbReference type="NCBI Taxonomy" id="570156"/>
    <lineage>
        <taxon>Bacteria</taxon>
        <taxon>Pseudomonadati</taxon>
        <taxon>Pseudomonadota</taxon>
        <taxon>Gammaproteobacteria</taxon>
        <taxon>Alteromonadales</taxon>
        <taxon>Pseudoalteromonadaceae</taxon>
        <taxon>Pseudoalteromonas</taxon>
    </lineage>
</organism>
<evidence type="ECO:0000313" key="2">
    <source>
        <dbReference type="EMBL" id="KPM85560.1"/>
    </source>
</evidence>